<gene>
    <name evidence="5" type="ORF">LX64_02517</name>
</gene>
<evidence type="ECO:0000256" key="3">
    <source>
        <dbReference type="ARBA" id="ARBA00023163"/>
    </source>
</evidence>
<dbReference type="GO" id="GO:0043565">
    <property type="term" value="F:sequence-specific DNA binding"/>
    <property type="evidence" value="ECO:0007669"/>
    <property type="project" value="InterPro"/>
</dbReference>
<accession>A0A327QM02</accession>
<dbReference type="PROSITE" id="PS01124">
    <property type="entry name" value="HTH_ARAC_FAMILY_2"/>
    <property type="match status" value="1"/>
</dbReference>
<dbReference type="GO" id="GO:0003700">
    <property type="term" value="F:DNA-binding transcription factor activity"/>
    <property type="evidence" value="ECO:0007669"/>
    <property type="project" value="InterPro"/>
</dbReference>
<dbReference type="EMBL" id="QLLL01000004">
    <property type="protein sequence ID" value="RAJ05360.1"/>
    <property type="molecule type" value="Genomic_DNA"/>
</dbReference>
<keyword evidence="2" id="KW-0238">DNA-binding</keyword>
<keyword evidence="3" id="KW-0804">Transcription</keyword>
<evidence type="ECO:0000313" key="5">
    <source>
        <dbReference type="EMBL" id="RAJ05360.1"/>
    </source>
</evidence>
<feature type="domain" description="HTH araC/xylS-type" evidence="4">
    <location>
        <begin position="154"/>
        <end position="256"/>
    </location>
</feature>
<keyword evidence="1" id="KW-0805">Transcription regulation</keyword>
<dbReference type="RefSeq" id="WP_111597954.1">
    <property type="nucleotide sequence ID" value="NZ_QLLL01000004.1"/>
</dbReference>
<proteinExistence type="predicted"/>
<dbReference type="InterPro" id="IPR046532">
    <property type="entry name" value="DUF6597"/>
</dbReference>
<dbReference type="Pfam" id="PF20240">
    <property type="entry name" value="DUF6597"/>
    <property type="match status" value="1"/>
</dbReference>
<protein>
    <submittedName>
        <fullName evidence="5">Helix-turn-helix protein</fullName>
    </submittedName>
</protein>
<comment type="caution">
    <text evidence="5">The sequence shown here is derived from an EMBL/GenBank/DDBJ whole genome shotgun (WGS) entry which is preliminary data.</text>
</comment>
<dbReference type="InterPro" id="IPR050204">
    <property type="entry name" value="AraC_XylS_family_regulators"/>
</dbReference>
<dbReference type="AlphaFoldDB" id="A0A327QM02"/>
<dbReference type="PANTHER" id="PTHR46796">
    <property type="entry name" value="HTH-TYPE TRANSCRIPTIONAL ACTIVATOR RHAS-RELATED"/>
    <property type="match status" value="1"/>
</dbReference>
<dbReference type="InterPro" id="IPR018060">
    <property type="entry name" value="HTH_AraC"/>
</dbReference>
<dbReference type="OrthoDB" id="323290at2"/>
<evidence type="ECO:0000313" key="6">
    <source>
        <dbReference type="Proteomes" id="UP000249547"/>
    </source>
</evidence>
<evidence type="ECO:0000256" key="2">
    <source>
        <dbReference type="ARBA" id="ARBA00023125"/>
    </source>
</evidence>
<keyword evidence="6" id="KW-1185">Reference proteome</keyword>
<dbReference type="InterPro" id="IPR009057">
    <property type="entry name" value="Homeodomain-like_sf"/>
</dbReference>
<evidence type="ECO:0000259" key="4">
    <source>
        <dbReference type="PROSITE" id="PS01124"/>
    </source>
</evidence>
<dbReference type="SUPFAM" id="SSF46689">
    <property type="entry name" value="Homeodomain-like"/>
    <property type="match status" value="1"/>
</dbReference>
<dbReference type="Pfam" id="PF12833">
    <property type="entry name" value="HTH_18"/>
    <property type="match status" value="1"/>
</dbReference>
<dbReference type="Gene3D" id="1.10.10.60">
    <property type="entry name" value="Homeodomain-like"/>
    <property type="match status" value="1"/>
</dbReference>
<dbReference type="SMART" id="SM00342">
    <property type="entry name" value="HTH_ARAC"/>
    <property type="match status" value="1"/>
</dbReference>
<reference evidence="5 6" key="1">
    <citation type="submission" date="2018-06" db="EMBL/GenBank/DDBJ databases">
        <title>Genomic Encyclopedia of Archaeal and Bacterial Type Strains, Phase II (KMG-II): from individual species to whole genera.</title>
        <authorList>
            <person name="Goeker M."/>
        </authorList>
    </citation>
    <scope>NUCLEOTIDE SEQUENCE [LARGE SCALE GENOMIC DNA]</scope>
    <source>
        <strain evidence="5 6">DSM 23857</strain>
    </source>
</reference>
<evidence type="ECO:0000256" key="1">
    <source>
        <dbReference type="ARBA" id="ARBA00023015"/>
    </source>
</evidence>
<sequence length="269" mass="30387">MHSKQLKVPAFLQGYARCFWTLETDEVDDLTKSFRTLADGCPGLIFQQPGEGVLYQNDKALPSVFLYGQATTHADLRVKGRFRAVGVFFYPNALQTIFGLDAHELTDTCIDVDTLSKHSTLSAELSGFTSINDLVLHLAQYLYKQIASHQQYADEAITYAVKTIVAAQGMVTIPELRAQLFLSERTFERRFKQSVGITPKLFIRIIRFQAALQQMRTQGYAKLSDVAFGYEYADQSHFIRAFKEFAGFSPFQFQKVTSEVMENLSKVAS</sequence>
<dbReference type="Proteomes" id="UP000249547">
    <property type="component" value="Unassembled WGS sequence"/>
</dbReference>
<name>A0A327QM02_9BACT</name>
<organism evidence="5 6">
    <name type="scientific">Chitinophaga skermanii</name>
    <dbReference type="NCBI Taxonomy" id="331697"/>
    <lineage>
        <taxon>Bacteria</taxon>
        <taxon>Pseudomonadati</taxon>
        <taxon>Bacteroidota</taxon>
        <taxon>Chitinophagia</taxon>
        <taxon>Chitinophagales</taxon>
        <taxon>Chitinophagaceae</taxon>
        <taxon>Chitinophaga</taxon>
    </lineage>
</organism>
<dbReference type="PANTHER" id="PTHR46796:SF13">
    <property type="entry name" value="HTH-TYPE TRANSCRIPTIONAL ACTIVATOR RHAS"/>
    <property type="match status" value="1"/>
</dbReference>